<reference evidence="2" key="1">
    <citation type="submission" date="2020-01" db="EMBL/GenBank/DDBJ databases">
        <title>Genome sequence of Kobresia littledalei, the first chromosome-level genome in the family Cyperaceae.</title>
        <authorList>
            <person name="Qu G."/>
        </authorList>
    </citation>
    <scope>NUCLEOTIDE SEQUENCE</scope>
    <source>
        <strain evidence="2">C.B.Clarke</strain>
        <tissue evidence="2">Leaf</tissue>
    </source>
</reference>
<name>A0A833QNT3_9POAL</name>
<dbReference type="EMBL" id="SWLB01000013">
    <property type="protein sequence ID" value="KAF3330620.1"/>
    <property type="molecule type" value="Genomic_DNA"/>
</dbReference>
<dbReference type="InterPro" id="IPR029044">
    <property type="entry name" value="Nucleotide-diphossugar_trans"/>
</dbReference>
<evidence type="ECO:0000313" key="3">
    <source>
        <dbReference type="Proteomes" id="UP000623129"/>
    </source>
</evidence>
<gene>
    <name evidence="2" type="ORF">FCM35_KLT03974</name>
</gene>
<dbReference type="OrthoDB" id="2020092at2759"/>
<dbReference type="InterPro" id="IPR057388">
    <property type="entry name" value="Hexapep_UGP3_C"/>
</dbReference>
<dbReference type="PANTHER" id="PTHR11952:SF14">
    <property type="entry name" value="UTP--GLUCOSE-1-PHOSPHATE URIDYLYLTRANSFERASE 3, CHLOROPLASTIC"/>
    <property type="match status" value="1"/>
</dbReference>
<feature type="domain" description="UGP3-like C-terminal hexapeptide repeats" evidence="1">
    <location>
        <begin position="682"/>
        <end position="848"/>
    </location>
</feature>
<dbReference type="GO" id="GO:0006048">
    <property type="term" value="P:UDP-N-acetylglucosamine biosynthetic process"/>
    <property type="evidence" value="ECO:0007669"/>
    <property type="project" value="TreeGrafter"/>
</dbReference>
<dbReference type="Pfam" id="PF25441">
    <property type="entry name" value="Hexapep_UGP3_C"/>
    <property type="match status" value="1"/>
</dbReference>
<evidence type="ECO:0000259" key="1">
    <source>
        <dbReference type="Pfam" id="PF25441"/>
    </source>
</evidence>
<sequence>MATAPPTANLRGSFFSSRSPSSHSLPFFSISSLPHTSPLKNLNSSLFFVSHSPLFPSQTHRVSTSPVEQAPAPDFGFNEEITRLKGILSQLLGANSLKEKIRVLDSDSTVREFFGDSNGQMMSKLEPFEVFLLKCLVVAGQEHVLGFEFDWGRRVDAGDELRKAFYALGNMIEKWSLHNGGEDQTEVVDMAEMEMLNKLLKLLGEMEQFYDCIGGIIGYQIIALELLSPPNNKSHNSTGDIVELHVPSGFNLLESPDQASQAALWGIEGLPELGEIYPIGGAGDRLGLVDPDTGECLPAALLPYCGRTLLEGLIRDLQAREFLYYKIFGKQCTTPVAIMTSSVKNNHKHILALCERLAWFGRGRQNFQLFEQPLVPVVVAEDGKWLVSRSLFPVCKPGGHGAIWKLAHDKGVFKWFYHHGRKGATVRQVSNVVAATDLTLLALAGLGLRHKKKLGFASCARSSGATEGINVLIEKKSSNGHWEYGISCIEYTEFEKYGITDSSISHRSLQVNYPANTNILYVDLRAAEGVGSSRNASCLPGMVLNLKKKISYADHLGFECSASGGRLECTMQNIADHFINKYSSRCNAGIESGLDTFMVYNERKRVTSSAKKKRKPEDKSLHQTPEGSLLDVMRNAYDILSGSNVNLPKVKGNSHYLKFRPPFLIFLHPALGPLWEIIRQKFVGGSITEGSELQLEIAEFFWSDVELEGSLLVHSDNVMGSIAKSNNDEQILHYGTRCGKCKLQKVKVRNKGLNWNSPKNVYWKNEVERFESLKIILHGNAEFEASDVTLEGDHVFEVPDGYRMCLYRDNKESGFSISLEPIPTKLVDSGSWYWKYNVEGSHIKLEMVYL</sequence>
<evidence type="ECO:0000313" key="2">
    <source>
        <dbReference type="EMBL" id="KAF3330620.1"/>
    </source>
</evidence>
<dbReference type="PANTHER" id="PTHR11952">
    <property type="entry name" value="UDP- GLUCOSE PYROPHOSPHORYLASE"/>
    <property type="match status" value="1"/>
</dbReference>
<protein>
    <submittedName>
        <fullName evidence="2">UDP-sugar</fullName>
    </submittedName>
</protein>
<accession>A0A833QNT3</accession>
<dbReference type="Proteomes" id="UP000623129">
    <property type="component" value="Unassembled WGS sequence"/>
</dbReference>
<dbReference type="SUPFAM" id="SSF53448">
    <property type="entry name" value="Nucleotide-diphospho-sugar transferases"/>
    <property type="match status" value="1"/>
</dbReference>
<keyword evidence="3" id="KW-1185">Reference proteome</keyword>
<proteinExistence type="predicted"/>
<dbReference type="InterPro" id="IPR039741">
    <property type="entry name" value="UDP-sugar_pyrophosphorylase"/>
</dbReference>
<organism evidence="2 3">
    <name type="scientific">Carex littledalei</name>
    <dbReference type="NCBI Taxonomy" id="544730"/>
    <lineage>
        <taxon>Eukaryota</taxon>
        <taxon>Viridiplantae</taxon>
        <taxon>Streptophyta</taxon>
        <taxon>Embryophyta</taxon>
        <taxon>Tracheophyta</taxon>
        <taxon>Spermatophyta</taxon>
        <taxon>Magnoliopsida</taxon>
        <taxon>Liliopsida</taxon>
        <taxon>Poales</taxon>
        <taxon>Cyperaceae</taxon>
        <taxon>Cyperoideae</taxon>
        <taxon>Cariceae</taxon>
        <taxon>Carex</taxon>
        <taxon>Carex subgen. Euthyceras</taxon>
    </lineage>
</organism>
<dbReference type="GO" id="GO:0003977">
    <property type="term" value="F:UDP-N-acetylglucosamine diphosphorylase activity"/>
    <property type="evidence" value="ECO:0007669"/>
    <property type="project" value="TreeGrafter"/>
</dbReference>
<comment type="caution">
    <text evidence="2">The sequence shown here is derived from an EMBL/GenBank/DDBJ whole genome shotgun (WGS) entry which is preliminary data.</text>
</comment>
<dbReference type="Gene3D" id="3.90.550.10">
    <property type="entry name" value="Spore Coat Polysaccharide Biosynthesis Protein SpsA, Chain A"/>
    <property type="match status" value="1"/>
</dbReference>
<dbReference type="AlphaFoldDB" id="A0A833QNT3"/>